<proteinExistence type="predicted"/>
<accession>A0AB35LYH6</accession>
<evidence type="ECO:0000313" key="4">
    <source>
        <dbReference type="Proteomes" id="UP001174419"/>
    </source>
</evidence>
<dbReference type="GeneID" id="64223089"/>
<dbReference type="EMBL" id="CP071770">
    <property type="protein sequence ID" value="QTD60799.1"/>
    <property type="molecule type" value="Genomic_DNA"/>
</dbReference>
<organism evidence="1 4">
    <name type="scientific">Acinetobacter towneri</name>
    <dbReference type="NCBI Taxonomy" id="202956"/>
    <lineage>
        <taxon>Bacteria</taxon>
        <taxon>Pseudomonadati</taxon>
        <taxon>Pseudomonadota</taxon>
        <taxon>Gammaproteobacteria</taxon>
        <taxon>Moraxellales</taxon>
        <taxon>Moraxellaceae</taxon>
        <taxon>Acinetobacter</taxon>
    </lineage>
</organism>
<dbReference type="Proteomes" id="UP000663954">
    <property type="component" value="Chromosome"/>
</dbReference>
<dbReference type="AlphaFoldDB" id="A0AB35LYH6"/>
<reference evidence="1" key="4">
    <citation type="journal article" date="2022" name="Sci. Total Environ.">
        <title>Prevalence, transmission, and molecular epidemiology of tet(X)-positive bacteria among humans, animals, and environmental niches in China: An epidemiological, and genomic-based study.</title>
        <authorList>
            <person name="Dong N."/>
            <person name="Zeng Y."/>
            <person name="Cai C."/>
            <person name="Sun C."/>
            <person name="Lu J."/>
            <person name="Liu C."/>
            <person name="Zhou H."/>
            <person name="Sun Q."/>
            <person name="Shu L."/>
            <person name="Wang H."/>
            <person name="Wang Y."/>
            <person name="Wang S."/>
            <person name="Wu C."/>
            <person name="Chan E.W."/>
            <person name="Chen G."/>
            <person name="Shen Z."/>
            <person name="Chen S."/>
            <person name="Zhang R."/>
        </authorList>
    </citation>
    <scope>NUCLEOTIDE SEQUENCE</scope>
    <source>
        <strain evidence="1">DF49-4</strain>
    </source>
</reference>
<dbReference type="EMBL" id="JACANG010000005">
    <property type="protein sequence ID" value="MDM1718282.1"/>
    <property type="molecule type" value="Genomic_DNA"/>
</dbReference>
<sequence length="57" mass="6663">MGKRLKDYTIEDRKARPMCPAKPIDFGDDETTNRIMLDAAKRVIRRHKKELIALAHK</sequence>
<reference evidence="1" key="2">
    <citation type="submission" date="2020-06" db="EMBL/GenBank/DDBJ databases">
        <authorList>
            <person name="Dong N."/>
        </authorList>
    </citation>
    <scope>NUCLEOTIDE SEQUENCE</scope>
    <source>
        <strain evidence="1">DF49-4</strain>
    </source>
</reference>
<dbReference type="RefSeq" id="WP_004973856.1">
    <property type="nucleotide sequence ID" value="NZ_AP031566.1"/>
</dbReference>
<reference evidence="2 3" key="1">
    <citation type="journal article" date="2020" name="Front. Cell. Infect. Microbiol.">
        <title>Characterization of Three Porcine Acinetobacter towneri Strains Co-Harboring tet(X3) and bla OXA-58.</title>
        <authorList>
            <person name="Ma J."/>
            <person name="Wang J."/>
            <person name="Feng J."/>
            <person name="Liu Y."/>
            <person name="Yang B."/>
            <person name="Li R."/>
            <person name="Bai L."/>
            <person name="He T."/>
            <person name="Wang X."/>
            <person name="Yang Z."/>
        </authorList>
    </citation>
    <scope>NUCLEOTIDE SEQUENCE [LARGE SCALE GENOMIC DNA]</scope>
    <source>
        <strain evidence="2 3">GX5</strain>
    </source>
</reference>
<gene>
    <name evidence="1" type="ORF">HX110_03835</name>
    <name evidence="2" type="ORF">J4G45_08110</name>
</gene>
<evidence type="ECO:0000313" key="1">
    <source>
        <dbReference type="EMBL" id="MDM1718282.1"/>
    </source>
</evidence>
<reference evidence="2" key="3">
    <citation type="submission" date="2021-03" db="EMBL/GenBank/DDBJ databases">
        <authorList>
            <person name="Ma J."/>
        </authorList>
    </citation>
    <scope>NUCLEOTIDE SEQUENCE</scope>
    <source>
        <strain evidence="2">GX5</strain>
    </source>
</reference>
<evidence type="ECO:0000313" key="3">
    <source>
        <dbReference type="Proteomes" id="UP000663954"/>
    </source>
</evidence>
<protein>
    <submittedName>
        <fullName evidence="1">Uncharacterized protein</fullName>
    </submittedName>
</protein>
<keyword evidence="3" id="KW-1185">Reference proteome</keyword>
<dbReference type="Proteomes" id="UP001174419">
    <property type="component" value="Unassembled WGS sequence"/>
</dbReference>
<name>A0AB35LYH6_9GAMM</name>
<evidence type="ECO:0000313" key="2">
    <source>
        <dbReference type="EMBL" id="QTD60799.1"/>
    </source>
</evidence>